<keyword evidence="3" id="KW-1185">Reference proteome</keyword>
<evidence type="ECO:0000256" key="1">
    <source>
        <dbReference type="SAM" id="Phobius"/>
    </source>
</evidence>
<organism evidence="2 3">
    <name type="scientific">Encephalitozoon romaleae (strain SJ-2008)</name>
    <name type="common">Microsporidian parasite</name>
    <dbReference type="NCBI Taxonomy" id="1178016"/>
    <lineage>
        <taxon>Eukaryota</taxon>
        <taxon>Fungi</taxon>
        <taxon>Fungi incertae sedis</taxon>
        <taxon>Microsporidia</taxon>
        <taxon>Unikaryonidae</taxon>
        <taxon>Encephalitozoon</taxon>
    </lineage>
</organism>
<proteinExistence type="predicted"/>
<protein>
    <submittedName>
        <fullName evidence="2">Uncharacterized protein</fullName>
    </submittedName>
</protein>
<dbReference type="VEuPathDB" id="MicrosporidiaDB:EROM_081330"/>
<feature type="transmembrane region" description="Helical" evidence="1">
    <location>
        <begin position="34"/>
        <end position="56"/>
    </location>
</feature>
<evidence type="ECO:0000313" key="2">
    <source>
        <dbReference type="EMBL" id="AFN83549.1"/>
    </source>
</evidence>
<dbReference type="GeneID" id="20521868"/>
<keyword evidence="1" id="KW-0472">Membrane</keyword>
<dbReference type="EMBL" id="CP003525">
    <property type="protein sequence ID" value="AFN83549.1"/>
    <property type="molecule type" value="Genomic_DNA"/>
</dbReference>
<reference evidence="2 3" key="1">
    <citation type="journal article" date="2012" name="Proc. Natl. Acad. Sci. U.S.A.">
        <title>Gain and loss of multiple functionally related, horizontally transferred genes in the reduced genomes of two microsporidian parasites.</title>
        <authorList>
            <person name="Pombert J.-F."/>
            <person name="Selman M."/>
            <person name="Burki F."/>
            <person name="Bardell F.T."/>
            <person name="Farinelli L."/>
            <person name="Solter L.F."/>
            <person name="Whitman D.W."/>
            <person name="Weiss L.M."/>
            <person name="Corradi N."/>
            <person name="Keeling P.J."/>
        </authorList>
    </citation>
    <scope>NUCLEOTIDE SEQUENCE [LARGE SCALE GENOMIC DNA]</scope>
    <source>
        <strain evidence="2 3">SJ-2008</strain>
    </source>
</reference>
<dbReference type="KEGG" id="ero:EROM_081330"/>
<keyword evidence="1" id="KW-1133">Transmembrane helix</keyword>
<dbReference type="OrthoDB" id="2192411at2759"/>
<feature type="transmembrane region" description="Helical" evidence="1">
    <location>
        <begin position="12"/>
        <end position="28"/>
    </location>
</feature>
<accession>I7AP21</accession>
<name>I7AP21_ENCRO</name>
<dbReference type="RefSeq" id="XP_009265046.1">
    <property type="nucleotide sequence ID" value="XM_009266771.1"/>
</dbReference>
<dbReference type="AlphaFoldDB" id="I7AP21"/>
<sequence length="88" mass="10077">MQRNKAVPMTRSLLIIMVTFTCLIRMYGTVSFPLYAVLQCALAGLFVLSTSIYGAFRIRNGDKENKSYMERIARYDALDASRKMENQI</sequence>
<gene>
    <name evidence="2" type="ordered locus">EROM_081330</name>
</gene>
<keyword evidence="1" id="KW-0812">Transmembrane</keyword>
<dbReference type="Proteomes" id="UP000010094">
    <property type="component" value="Chromosome VIII"/>
</dbReference>
<dbReference type="HOGENOM" id="CLU_190111_0_0_1"/>
<evidence type="ECO:0000313" key="3">
    <source>
        <dbReference type="Proteomes" id="UP000010094"/>
    </source>
</evidence>